<dbReference type="InterPro" id="IPR004146">
    <property type="entry name" value="DC1"/>
</dbReference>
<keyword evidence="1" id="KW-0479">Metal-binding</keyword>
<dbReference type="InterPro" id="IPR046349">
    <property type="entry name" value="C1-like_sf"/>
</dbReference>
<dbReference type="AlphaFoldDB" id="A0A6D2JYF8"/>
<dbReference type="PANTHER" id="PTHR46288">
    <property type="entry name" value="PHORBOL-ESTER/DAG-TYPE DOMAIN-CONTAINING PROTEIN"/>
    <property type="match status" value="1"/>
</dbReference>
<proteinExistence type="predicted"/>
<evidence type="ECO:0000256" key="1">
    <source>
        <dbReference type="ARBA" id="ARBA00022723"/>
    </source>
</evidence>
<feature type="domain" description="Zinc finger PHD-type" evidence="5">
    <location>
        <begin position="534"/>
        <end position="591"/>
    </location>
</feature>
<evidence type="ECO:0000256" key="2">
    <source>
        <dbReference type="ARBA" id="ARBA00022737"/>
    </source>
</evidence>
<dbReference type="GO" id="GO:0008270">
    <property type="term" value="F:zinc ion binding"/>
    <property type="evidence" value="ECO:0007669"/>
    <property type="project" value="UniProtKB-KW"/>
</dbReference>
<gene>
    <name evidence="6" type="ORF">MERR_LOCUS32056</name>
</gene>
<feature type="domain" description="Zinc finger PHD-type" evidence="5">
    <location>
        <begin position="642"/>
        <end position="699"/>
    </location>
</feature>
<keyword evidence="2" id="KW-0677">Repeat</keyword>
<evidence type="ECO:0000313" key="6">
    <source>
        <dbReference type="EMBL" id="CAA7044821.1"/>
    </source>
</evidence>
<keyword evidence="3" id="KW-0863">Zinc-finger</keyword>
<dbReference type="EMBL" id="CACVBM020001307">
    <property type="protein sequence ID" value="CAA7044821.1"/>
    <property type="molecule type" value="Genomic_DNA"/>
</dbReference>
<evidence type="ECO:0000259" key="5">
    <source>
        <dbReference type="SMART" id="SM00249"/>
    </source>
</evidence>
<dbReference type="PANTHER" id="PTHR46288:SF27">
    <property type="entry name" value="CYSTEINE_HISTIDINE-RICH C1 DOMAIN FAMILY PROTEIN"/>
    <property type="match status" value="1"/>
</dbReference>
<keyword evidence="4" id="KW-0862">Zinc</keyword>
<dbReference type="Proteomes" id="UP000467841">
    <property type="component" value="Unassembled WGS sequence"/>
</dbReference>
<evidence type="ECO:0000256" key="3">
    <source>
        <dbReference type="ARBA" id="ARBA00022771"/>
    </source>
</evidence>
<protein>
    <recommendedName>
        <fullName evidence="5">Zinc finger PHD-type domain-containing protein</fullName>
    </recommendedName>
</protein>
<accession>A0A6D2JYF8</accession>
<evidence type="ECO:0000256" key="4">
    <source>
        <dbReference type="ARBA" id="ARBA00022833"/>
    </source>
</evidence>
<keyword evidence="7" id="KW-1185">Reference proteome</keyword>
<sequence length="762" mass="87354">MAELLHQHFSHECALKSPKIVTDDICSICFEDVPVEFTCSRCNFDLCKACFELPQKVSHDFHPEHPLEFCLGQYDRKPGHVICSGCGNMCSRSFYECKKCEIYLDLGCALMENIFRGWDAKELLHYSHSHLLRRSRPGPDAKGSCLLCELPLSPSAICYGCVHCYLFVHEHCFGLTMEIHHPVHPKHLLMRLDYIQLCGGDKTCDACGLSFVGVPFGCLSCNFYIHLRCADSLLRGLVHKSHDHMLFYVATNAETALKKRGCGICKRKRVVSLDCYYQCVQCDWKCHFKCLEIPESVVNTGFHIHPLVCKTFLAEDDSLEHCGVCETVVNEGHYAYSCNECDFLGHIECILRKDEPSPLYLKDLFSPSKDIKRRTDEIEDKIVVNDIGEIHELRLKMRDMTERCDSVYCKICAREIYGNPWKCEDCNFVAHYYCAELGRPSRQRIHLDHVLTLLPHRPAGVIINCNTCKNEISGFNLFCRICSFTICIRCLVRSKEFLGVLYRGQKVIGITEEQCMTEYHDLVEVIVSRSYPMVCALCEDSVCGESLSCMDCGEIYHHPCVELSREEAYQLHPGHDLEIKQISGFKCLACKLNIIKYGIYCPTCKVGFHYRCIKAGTVSENTMAHSHILYNFWSNDLRLTRACSVCDKLCGASFYGCLGCNFFAHVECIGFPPIARSQQYQHIVVETYTDRRCRCSLCGSYCSRDMYYCLHSDEDYFHQECIITMDDRKEATEEEQLGEIYLMYLEIELAKLLSEDSDNDYS</sequence>
<dbReference type="SUPFAM" id="SSF57889">
    <property type="entry name" value="Cysteine-rich domain"/>
    <property type="match status" value="6"/>
</dbReference>
<dbReference type="SMART" id="SM00249">
    <property type="entry name" value="PHD"/>
    <property type="match status" value="3"/>
</dbReference>
<comment type="caution">
    <text evidence="6">The sequence shown here is derived from an EMBL/GenBank/DDBJ whole genome shotgun (WGS) entry which is preliminary data.</text>
</comment>
<dbReference type="Pfam" id="PF03107">
    <property type="entry name" value="C1_2"/>
    <property type="match status" value="3"/>
</dbReference>
<dbReference type="InterPro" id="IPR001965">
    <property type="entry name" value="Znf_PHD"/>
</dbReference>
<dbReference type="OrthoDB" id="1884766at2759"/>
<name>A0A6D2JYF8_9BRAS</name>
<organism evidence="6 7">
    <name type="scientific">Microthlaspi erraticum</name>
    <dbReference type="NCBI Taxonomy" id="1685480"/>
    <lineage>
        <taxon>Eukaryota</taxon>
        <taxon>Viridiplantae</taxon>
        <taxon>Streptophyta</taxon>
        <taxon>Embryophyta</taxon>
        <taxon>Tracheophyta</taxon>
        <taxon>Spermatophyta</taxon>
        <taxon>Magnoliopsida</taxon>
        <taxon>eudicotyledons</taxon>
        <taxon>Gunneridae</taxon>
        <taxon>Pentapetalae</taxon>
        <taxon>rosids</taxon>
        <taxon>malvids</taxon>
        <taxon>Brassicales</taxon>
        <taxon>Brassicaceae</taxon>
        <taxon>Coluteocarpeae</taxon>
        <taxon>Microthlaspi</taxon>
    </lineage>
</organism>
<feature type="domain" description="Zinc finger PHD-type" evidence="5">
    <location>
        <begin position="408"/>
        <end position="469"/>
    </location>
</feature>
<evidence type="ECO:0000313" key="7">
    <source>
        <dbReference type="Proteomes" id="UP000467841"/>
    </source>
</evidence>
<reference evidence="6" key="1">
    <citation type="submission" date="2020-01" db="EMBL/GenBank/DDBJ databases">
        <authorList>
            <person name="Mishra B."/>
        </authorList>
    </citation>
    <scope>NUCLEOTIDE SEQUENCE [LARGE SCALE GENOMIC DNA]</scope>
</reference>